<dbReference type="AlphaFoldDB" id="A0A3S4H671"/>
<dbReference type="Proteomes" id="UP000282433">
    <property type="component" value="Chromosome"/>
</dbReference>
<feature type="region of interest" description="Disordered" evidence="1">
    <location>
        <begin position="177"/>
        <end position="205"/>
    </location>
</feature>
<reference evidence="2 3" key="1">
    <citation type="submission" date="2018-12" db="EMBL/GenBank/DDBJ databases">
        <authorList>
            <consortium name="Pathogen Informatics"/>
        </authorList>
    </citation>
    <scope>NUCLEOTIDE SEQUENCE [LARGE SCALE GENOMIC DNA]</scope>
    <source>
        <strain evidence="2 3">NCTC13635</strain>
    </source>
</reference>
<dbReference type="EMBL" id="LR134162">
    <property type="protein sequence ID" value="VEB06809.1"/>
    <property type="molecule type" value="Genomic_DNA"/>
</dbReference>
<organism evidence="2 3">
    <name type="scientific">Klebsiella pneumoniae</name>
    <dbReference type="NCBI Taxonomy" id="573"/>
    <lineage>
        <taxon>Bacteria</taxon>
        <taxon>Pseudomonadati</taxon>
        <taxon>Pseudomonadota</taxon>
        <taxon>Gammaproteobacteria</taxon>
        <taxon>Enterobacterales</taxon>
        <taxon>Enterobacteriaceae</taxon>
        <taxon>Klebsiella/Raoultella group</taxon>
        <taxon>Klebsiella</taxon>
        <taxon>Klebsiella pneumoniae complex</taxon>
    </lineage>
</organism>
<protein>
    <submittedName>
        <fullName evidence="2">Uncharacterized protein</fullName>
    </submittedName>
</protein>
<evidence type="ECO:0000313" key="3">
    <source>
        <dbReference type="Proteomes" id="UP000282433"/>
    </source>
</evidence>
<evidence type="ECO:0000256" key="1">
    <source>
        <dbReference type="SAM" id="MobiDB-lite"/>
    </source>
</evidence>
<evidence type="ECO:0000313" key="2">
    <source>
        <dbReference type="EMBL" id="VEB06809.1"/>
    </source>
</evidence>
<dbReference type="AntiFam" id="ANF00149">
    <property type="entry name" value="Shadow ORF (opposite cshA)"/>
</dbReference>
<feature type="region of interest" description="Disordered" evidence="1">
    <location>
        <begin position="124"/>
        <end position="145"/>
    </location>
</feature>
<accession>A0A3S4H671</accession>
<feature type="compositionally biased region" description="Basic and acidic residues" evidence="1">
    <location>
        <begin position="181"/>
        <end position="191"/>
    </location>
</feature>
<gene>
    <name evidence="2" type="ORF">NCTC13635_06300</name>
</gene>
<name>A0A3S4H671_KLEPN</name>
<proteinExistence type="predicted"/>
<sequence length="205" mass="23041">MSTPPRSFIICGLMLTPPKTTSERIFRYFTVIADVLAHLRRQLTGRGQDQRAHRTTALCVRLILDQALQQRQGKARRFTGAGLGASHQVTALQYRRDRLLLDRGRLNVALLSDSAQDIGIQAKGIKRHNNSEPPRPGEGRSFQGDYCDKRWQKPQCHEGAQSSRFCDRPHKICKRMPRLAGGHEKAAERAQRPVGHSNAVNADDT</sequence>